<dbReference type="RefSeq" id="WP_265789481.1">
    <property type="nucleotide sequence ID" value="NZ_JAJNDC010000002.1"/>
</dbReference>
<sequence>MSGVCFDLTIFPAFEYVAGKSAGVVVVKSHYCLRTARDEFNDFSVGYPNGSNIFIAGDVFGFRFCFVSKMEQEKNIKRTDLIIPLPPLVLLMMPFNAHAKRGTLHRPFNMLQTNQSYR</sequence>
<name>A0ABT3PYY1_9BACT</name>
<gene>
    <name evidence="1" type="ORF">LQ318_09030</name>
</gene>
<comment type="caution">
    <text evidence="1">The sequence shown here is derived from an EMBL/GenBank/DDBJ whole genome shotgun (WGS) entry which is preliminary data.</text>
</comment>
<evidence type="ECO:0000313" key="1">
    <source>
        <dbReference type="EMBL" id="MCW9713046.1"/>
    </source>
</evidence>
<accession>A0ABT3PYY1</accession>
<proteinExistence type="predicted"/>
<evidence type="ECO:0008006" key="3">
    <source>
        <dbReference type="Google" id="ProtNLM"/>
    </source>
</evidence>
<evidence type="ECO:0000313" key="2">
    <source>
        <dbReference type="Proteomes" id="UP001207337"/>
    </source>
</evidence>
<protein>
    <recommendedName>
        <fullName evidence="3">CN hydrolase domain-containing protein</fullName>
    </recommendedName>
</protein>
<dbReference type="Proteomes" id="UP001207337">
    <property type="component" value="Unassembled WGS sequence"/>
</dbReference>
<dbReference type="EMBL" id="JAJNDC010000002">
    <property type="protein sequence ID" value="MCW9713046.1"/>
    <property type="molecule type" value="Genomic_DNA"/>
</dbReference>
<reference evidence="1 2" key="1">
    <citation type="submission" date="2021-11" db="EMBL/GenBank/DDBJ databases">
        <title>Aliifidinibius sp. nov., a new bacterium isolated from saline soil.</title>
        <authorList>
            <person name="Galisteo C."/>
            <person name="De La Haba R."/>
            <person name="Sanchez-Porro C."/>
            <person name="Ventosa A."/>
        </authorList>
    </citation>
    <scope>NUCLEOTIDE SEQUENCE [LARGE SCALE GENOMIC DNA]</scope>
    <source>
        <strain evidence="1 2">KACC 190600</strain>
    </source>
</reference>
<organism evidence="1 2">
    <name type="scientific">Fodinibius salicampi</name>
    <dbReference type="NCBI Taxonomy" id="1920655"/>
    <lineage>
        <taxon>Bacteria</taxon>
        <taxon>Pseudomonadati</taxon>
        <taxon>Balneolota</taxon>
        <taxon>Balneolia</taxon>
        <taxon>Balneolales</taxon>
        <taxon>Balneolaceae</taxon>
        <taxon>Fodinibius</taxon>
    </lineage>
</organism>
<keyword evidence="2" id="KW-1185">Reference proteome</keyword>